<keyword evidence="2" id="KW-1185">Reference proteome</keyword>
<dbReference type="RefSeq" id="WP_380906190.1">
    <property type="nucleotide sequence ID" value="NZ_JBHUEG010000018.1"/>
</dbReference>
<organism evidence="1 2">
    <name type="scientific">Sphingobacterium suaedae</name>
    <dbReference type="NCBI Taxonomy" id="1686402"/>
    <lineage>
        <taxon>Bacteria</taxon>
        <taxon>Pseudomonadati</taxon>
        <taxon>Bacteroidota</taxon>
        <taxon>Sphingobacteriia</taxon>
        <taxon>Sphingobacteriales</taxon>
        <taxon>Sphingobacteriaceae</taxon>
        <taxon>Sphingobacterium</taxon>
    </lineage>
</organism>
<gene>
    <name evidence="1" type="ORF">ACFSR5_19530</name>
</gene>
<protein>
    <recommendedName>
        <fullName evidence="3">Tetratricopeptide repeat protein</fullName>
    </recommendedName>
</protein>
<evidence type="ECO:0000313" key="1">
    <source>
        <dbReference type="EMBL" id="MFD2549845.1"/>
    </source>
</evidence>
<name>A0ABW5KPQ9_9SPHI</name>
<sequence length="382" mass="44153">MENQGRSLKQLYHDALVNPQGLTVDDFDILLRKYPYSQPLHFAWERRRFLQGELNSLGSRAILLASSPNWLYEYVQLPVHDIPVVDVVDDDYVPFEEFTFTSESDATTHAPVGVATEHVEAPEADADAPSDFSADIDTTDVPVTGETMQDDVPVEQDGQEDQHVLETLVREGIGGGDYFALHAREQRIDEPVIDTVDDQQVDRQEEDISLYNDELMPYSFRWWLHKTRLEYADTYQPFASPHLPVNNKSAFDPEELDKIILDQQIREHIIHLQNPEDKLSEEVKHKSAPYARNDKTAEVIERFIREEPQIQPPPAENLNTENKARKSSEEQFDLVTETLANIYADQAMYVKAIEVYKKLILRFPEKKSYFATRIKELEEKLY</sequence>
<dbReference type="EMBL" id="JBHULR010000021">
    <property type="protein sequence ID" value="MFD2549845.1"/>
    <property type="molecule type" value="Genomic_DNA"/>
</dbReference>
<comment type="caution">
    <text evidence="1">The sequence shown here is derived from an EMBL/GenBank/DDBJ whole genome shotgun (WGS) entry which is preliminary data.</text>
</comment>
<evidence type="ECO:0000313" key="2">
    <source>
        <dbReference type="Proteomes" id="UP001597545"/>
    </source>
</evidence>
<proteinExistence type="predicted"/>
<reference evidence="2" key="1">
    <citation type="journal article" date="2019" name="Int. J. Syst. Evol. Microbiol.">
        <title>The Global Catalogue of Microorganisms (GCM) 10K type strain sequencing project: providing services to taxonomists for standard genome sequencing and annotation.</title>
        <authorList>
            <consortium name="The Broad Institute Genomics Platform"/>
            <consortium name="The Broad Institute Genome Sequencing Center for Infectious Disease"/>
            <person name="Wu L."/>
            <person name="Ma J."/>
        </authorList>
    </citation>
    <scope>NUCLEOTIDE SEQUENCE [LARGE SCALE GENOMIC DNA]</scope>
    <source>
        <strain evidence="2">KCTC 42662</strain>
    </source>
</reference>
<evidence type="ECO:0008006" key="3">
    <source>
        <dbReference type="Google" id="ProtNLM"/>
    </source>
</evidence>
<dbReference type="Proteomes" id="UP001597545">
    <property type="component" value="Unassembled WGS sequence"/>
</dbReference>
<accession>A0ABW5KPQ9</accession>